<protein>
    <recommendedName>
        <fullName evidence="2">GIY-YIG domain-containing protein</fullName>
    </recommendedName>
</protein>
<sequence>MASLNSLVNGSQRYIPKISTNKNNWVCGNLDFIDEDDLPETPGIYIFTNIAGYGVYVGETVSIKKRFKSHQNHGMASQLTNEESLEIDLWDTSNKRELKNSLKRYCYHTLNSKSDAVIYETLLLTAFCWPLNSVKKKGMYVEQKLLKSPVTKCLTSPEEAIQIEDVTQFVDNWFNAGDDIVDSFANSLLTGKLKNIQSQSLYLDYSIIPTASSSSSSSSRNQKIAGGQYDLSFLYNSEDDEDWLDNAFYDEVFEEQNDDQIFEDTKDEILYTDNENDELSTTVKDAQPNKDKGKGKEKETDASPSAAAAIGFKRLRGVYKPDSKYFKQDDWVCKDYTEIAAEWAMLMDDEYKRKIIYLDIRTVPKQPGIYMYFSKDDDNDIKYIGQSSYDIRERHREHLLGEGYCGNVQKQLENTDLPKYLKTLRKKTKEKASKDPNYATNLNQACIFCYKTLAPNVKQERGRKNSHYQLYSFEPILYEGMLLSSVCAPINSVTDLGVKESGMSQCTSNTVDIFQLFNSINLNRVTPSLILGVQPSDYSTMDKSIGKLSPSSSTLKDDQSLLDFLNDSIRNTILDLSLQLSSANSFTIKSSSIGSSGSGISSSSIGSSSSSSSSSSSIGSSSNNRNNNPSTSFLAIPYQPGGPISGLDVMRQVLAHSKHSQRIYRDPNVVRYHLAFDIPIPPTYKGNVYRRIKRDKGKERI</sequence>
<gene>
    <name evidence="3" type="ORF">DLAC_03538</name>
</gene>
<feature type="region of interest" description="Disordered" evidence="1">
    <location>
        <begin position="273"/>
        <end position="305"/>
    </location>
</feature>
<accession>A0A152A1E8</accession>
<feature type="domain" description="GIY-YIG" evidence="2">
    <location>
        <begin position="365"/>
        <end position="444"/>
    </location>
</feature>
<reference evidence="3 4" key="1">
    <citation type="submission" date="2015-12" db="EMBL/GenBank/DDBJ databases">
        <title>Dictyostelia acquired genes for synthesis and detection of signals that induce cell-type specialization by lateral gene transfer from prokaryotes.</title>
        <authorList>
            <person name="Gloeckner G."/>
            <person name="Schaap P."/>
        </authorList>
    </citation>
    <scope>NUCLEOTIDE SEQUENCE [LARGE SCALE GENOMIC DNA]</scope>
    <source>
        <strain evidence="3 4">TK</strain>
    </source>
</reference>
<dbReference type="InterPro" id="IPR000305">
    <property type="entry name" value="GIY-YIG_endonuc"/>
</dbReference>
<dbReference type="InParanoid" id="A0A152A1E8"/>
<dbReference type="InterPro" id="IPR035901">
    <property type="entry name" value="GIY-YIG_endonuc_sf"/>
</dbReference>
<keyword evidence="4" id="KW-1185">Reference proteome</keyword>
<feature type="domain" description="GIY-YIG" evidence="2">
    <location>
        <begin position="40"/>
        <end position="137"/>
    </location>
</feature>
<evidence type="ECO:0000256" key="1">
    <source>
        <dbReference type="SAM" id="MobiDB-lite"/>
    </source>
</evidence>
<dbReference type="Proteomes" id="UP000076078">
    <property type="component" value="Unassembled WGS sequence"/>
</dbReference>
<organism evidence="3 4">
    <name type="scientific">Tieghemostelium lacteum</name>
    <name type="common">Slime mold</name>
    <name type="synonym">Dictyostelium lacteum</name>
    <dbReference type="NCBI Taxonomy" id="361077"/>
    <lineage>
        <taxon>Eukaryota</taxon>
        <taxon>Amoebozoa</taxon>
        <taxon>Evosea</taxon>
        <taxon>Eumycetozoa</taxon>
        <taxon>Dictyostelia</taxon>
        <taxon>Dictyosteliales</taxon>
        <taxon>Raperosteliaceae</taxon>
        <taxon>Tieghemostelium</taxon>
    </lineage>
</organism>
<feature type="compositionally biased region" description="Polar residues" evidence="1">
    <location>
        <begin position="623"/>
        <end position="633"/>
    </location>
</feature>
<name>A0A152A1E8_TIELA</name>
<dbReference type="SMART" id="SM00465">
    <property type="entry name" value="GIYc"/>
    <property type="match status" value="2"/>
</dbReference>
<dbReference type="PROSITE" id="PS50164">
    <property type="entry name" value="GIY_YIG"/>
    <property type="match status" value="2"/>
</dbReference>
<comment type="caution">
    <text evidence="3">The sequence shown here is derived from an EMBL/GenBank/DDBJ whole genome shotgun (WGS) entry which is preliminary data.</text>
</comment>
<evidence type="ECO:0000313" key="4">
    <source>
        <dbReference type="Proteomes" id="UP000076078"/>
    </source>
</evidence>
<dbReference type="AlphaFoldDB" id="A0A152A1E8"/>
<feature type="compositionally biased region" description="Low complexity" evidence="1">
    <location>
        <begin position="590"/>
        <end position="622"/>
    </location>
</feature>
<evidence type="ECO:0000259" key="2">
    <source>
        <dbReference type="PROSITE" id="PS50164"/>
    </source>
</evidence>
<feature type="region of interest" description="Disordered" evidence="1">
    <location>
        <begin position="590"/>
        <end position="635"/>
    </location>
</feature>
<evidence type="ECO:0000313" key="3">
    <source>
        <dbReference type="EMBL" id="KYR00040.1"/>
    </source>
</evidence>
<dbReference type="EMBL" id="LODT01000018">
    <property type="protein sequence ID" value="KYR00040.1"/>
    <property type="molecule type" value="Genomic_DNA"/>
</dbReference>
<dbReference type="Gene3D" id="3.40.1440.10">
    <property type="entry name" value="GIY-YIG endonuclease"/>
    <property type="match status" value="1"/>
</dbReference>
<proteinExistence type="predicted"/>
<dbReference type="SUPFAM" id="SSF82771">
    <property type="entry name" value="GIY-YIG endonuclease"/>
    <property type="match status" value="1"/>
</dbReference>
<dbReference type="Pfam" id="PF01541">
    <property type="entry name" value="GIY-YIG"/>
    <property type="match status" value="1"/>
</dbReference>
<feature type="compositionally biased region" description="Basic and acidic residues" evidence="1">
    <location>
        <begin position="287"/>
        <end position="301"/>
    </location>
</feature>